<organism evidence="2 3">
    <name type="scientific">Apodospora peruviana</name>
    <dbReference type="NCBI Taxonomy" id="516989"/>
    <lineage>
        <taxon>Eukaryota</taxon>
        <taxon>Fungi</taxon>
        <taxon>Dikarya</taxon>
        <taxon>Ascomycota</taxon>
        <taxon>Pezizomycotina</taxon>
        <taxon>Sordariomycetes</taxon>
        <taxon>Sordariomycetidae</taxon>
        <taxon>Sordariales</taxon>
        <taxon>Lasiosphaeriaceae</taxon>
        <taxon>Apodospora</taxon>
    </lineage>
</organism>
<dbReference type="GO" id="GO:0016887">
    <property type="term" value="F:ATP hydrolysis activity"/>
    <property type="evidence" value="ECO:0007669"/>
    <property type="project" value="InterPro"/>
</dbReference>
<dbReference type="CDD" id="cd19481">
    <property type="entry name" value="RecA-like_protease"/>
    <property type="match status" value="1"/>
</dbReference>
<evidence type="ECO:0000259" key="1">
    <source>
        <dbReference type="SMART" id="SM00382"/>
    </source>
</evidence>
<dbReference type="EMBL" id="JAUEDM010000004">
    <property type="protein sequence ID" value="KAK3318127.1"/>
    <property type="molecule type" value="Genomic_DNA"/>
</dbReference>
<comment type="caution">
    <text evidence="2">The sequence shown here is derived from an EMBL/GenBank/DDBJ whole genome shotgun (WGS) entry which is preliminary data.</text>
</comment>
<dbReference type="Pfam" id="PF00004">
    <property type="entry name" value="AAA"/>
    <property type="match status" value="1"/>
</dbReference>
<dbReference type="InterPro" id="IPR027417">
    <property type="entry name" value="P-loop_NTPase"/>
</dbReference>
<proteinExistence type="predicted"/>
<dbReference type="Proteomes" id="UP001283341">
    <property type="component" value="Unassembled WGS sequence"/>
</dbReference>
<dbReference type="AlphaFoldDB" id="A0AAE0I3Z0"/>
<dbReference type="SMART" id="SM00382">
    <property type="entry name" value="AAA"/>
    <property type="match status" value="1"/>
</dbReference>
<dbReference type="PANTHER" id="PTHR46411">
    <property type="entry name" value="FAMILY ATPASE, PUTATIVE-RELATED"/>
    <property type="match status" value="1"/>
</dbReference>
<reference evidence="2" key="1">
    <citation type="journal article" date="2023" name="Mol. Phylogenet. Evol.">
        <title>Genome-scale phylogeny and comparative genomics of the fungal order Sordariales.</title>
        <authorList>
            <person name="Hensen N."/>
            <person name="Bonometti L."/>
            <person name="Westerberg I."/>
            <person name="Brannstrom I.O."/>
            <person name="Guillou S."/>
            <person name="Cros-Aarteil S."/>
            <person name="Calhoun S."/>
            <person name="Haridas S."/>
            <person name="Kuo A."/>
            <person name="Mondo S."/>
            <person name="Pangilinan J."/>
            <person name="Riley R."/>
            <person name="LaButti K."/>
            <person name="Andreopoulos B."/>
            <person name="Lipzen A."/>
            <person name="Chen C."/>
            <person name="Yan M."/>
            <person name="Daum C."/>
            <person name="Ng V."/>
            <person name="Clum A."/>
            <person name="Steindorff A."/>
            <person name="Ohm R.A."/>
            <person name="Martin F."/>
            <person name="Silar P."/>
            <person name="Natvig D.O."/>
            <person name="Lalanne C."/>
            <person name="Gautier V."/>
            <person name="Ament-Velasquez S.L."/>
            <person name="Kruys A."/>
            <person name="Hutchinson M.I."/>
            <person name="Powell A.J."/>
            <person name="Barry K."/>
            <person name="Miller A.N."/>
            <person name="Grigoriev I.V."/>
            <person name="Debuchy R."/>
            <person name="Gladieux P."/>
            <person name="Hiltunen Thoren M."/>
            <person name="Johannesson H."/>
        </authorList>
    </citation>
    <scope>NUCLEOTIDE SEQUENCE</scope>
    <source>
        <strain evidence="2">CBS 118394</strain>
    </source>
</reference>
<sequence>MAYFPKDFSQAIFSVLKALRVSDSFDEPNWTVVPNFEAIYRYSWDGKKPSKAGQDAPLDDDQFMMLPPHLLGHSLKRKRWFLVLVNCVKQPDAGSGTNFDKKLRLAKKGKDLIRDSVKAHGKANIIDYILDKGKGLVILLWGAPGVGKTLTAESVADLAGKPLFSIGVSDIGTKSKMVEANLERIFALAGRWEAVLLLDEADVFLEARDARGAYMERNSMVSVLLRILEYYDGILILTTNRLKTFDIAVRSRIHIAIHYKELNETDRSEIFEDFLKQLQTKQEVDGDLVDWESCMKWVASEGCNKSLNGRQIRSIVFFTAMGLAHSETEANGPNGRKVLLNMDHLSRITRNAETFVAAVIETEAVYRNNQLRAGGA</sequence>
<dbReference type="Gene3D" id="3.40.50.300">
    <property type="entry name" value="P-loop containing nucleotide triphosphate hydrolases"/>
    <property type="match status" value="1"/>
</dbReference>
<dbReference type="Pfam" id="PF23232">
    <property type="entry name" value="AAA_lid_13"/>
    <property type="match status" value="1"/>
</dbReference>
<feature type="domain" description="AAA+ ATPase" evidence="1">
    <location>
        <begin position="134"/>
        <end position="263"/>
    </location>
</feature>
<dbReference type="GO" id="GO:0005524">
    <property type="term" value="F:ATP binding"/>
    <property type="evidence" value="ECO:0007669"/>
    <property type="project" value="InterPro"/>
</dbReference>
<protein>
    <submittedName>
        <fullName evidence="2">P-loop containing nucleoside triphosphate hydrolase protein</fullName>
    </submittedName>
</protein>
<keyword evidence="2" id="KW-0378">Hydrolase</keyword>
<evidence type="ECO:0000313" key="2">
    <source>
        <dbReference type="EMBL" id="KAK3318127.1"/>
    </source>
</evidence>
<name>A0AAE0I3Z0_9PEZI</name>
<dbReference type="InterPro" id="IPR056599">
    <property type="entry name" value="AAA_lid_fung"/>
</dbReference>
<dbReference type="InterPro" id="IPR003593">
    <property type="entry name" value="AAA+_ATPase"/>
</dbReference>
<evidence type="ECO:0000313" key="3">
    <source>
        <dbReference type="Proteomes" id="UP001283341"/>
    </source>
</evidence>
<dbReference type="SUPFAM" id="SSF52540">
    <property type="entry name" value="P-loop containing nucleoside triphosphate hydrolases"/>
    <property type="match status" value="1"/>
</dbReference>
<accession>A0AAE0I3Z0</accession>
<dbReference type="PANTHER" id="PTHR46411:SF3">
    <property type="entry name" value="AAA+ ATPASE DOMAIN-CONTAINING PROTEIN"/>
    <property type="match status" value="1"/>
</dbReference>
<dbReference type="InterPro" id="IPR003959">
    <property type="entry name" value="ATPase_AAA_core"/>
</dbReference>
<gene>
    <name evidence="2" type="ORF">B0H66DRAFT_602730</name>
</gene>
<reference evidence="2" key="2">
    <citation type="submission" date="2023-06" db="EMBL/GenBank/DDBJ databases">
        <authorList>
            <consortium name="Lawrence Berkeley National Laboratory"/>
            <person name="Haridas S."/>
            <person name="Hensen N."/>
            <person name="Bonometti L."/>
            <person name="Westerberg I."/>
            <person name="Brannstrom I.O."/>
            <person name="Guillou S."/>
            <person name="Cros-Aarteil S."/>
            <person name="Calhoun S."/>
            <person name="Kuo A."/>
            <person name="Mondo S."/>
            <person name="Pangilinan J."/>
            <person name="Riley R."/>
            <person name="Labutti K."/>
            <person name="Andreopoulos B."/>
            <person name="Lipzen A."/>
            <person name="Chen C."/>
            <person name="Yanf M."/>
            <person name="Daum C."/>
            <person name="Ng V."/>
            <person name="Clum A."/>
            <person name="Steindorff A."/>
            <person name="Ohm R."/>
            <person name="Martin F."/>
            <person name="Silar P."/>
            <person name="Natvig D."/>
            <person name="Lalanne C."/>
            <person name="Gautier V."/>
            <person name="Ament-Velasquez S.L."/>
            <person name="Kruys A."/>
            <person name="Hutchinson M.I."/>
            <person name="Powell A.J."/>
            <person name="Barry K."/>
            <person name="Miller A.N."/>
            <person name="Grigoriev I.V."/>
            <person name="Debuchy R."/>
            <person name="Gladieux P."/>
            <person name="Thoren M.H."/>
            <person name="Johannesson H."/>
        </authorList>
    </citation>
    <scope>NUCLEOTIDE SEQUENCE</scope>
    <source>
        <strain evidence="2">CBS 118394</strain>
    </source>
</reference>
<keyword evidence="3" id="KW-1185">Reference proteome</keyword>